<keyword evidence="1" id="KW-1133">Transmembrane helix</keyword>
<dbReference type="AlphaFoldDB" id="A0A4Y7U5Q6"/>
<protein>
    <submittedName>
        <fullName evidence="2">Uncharacterized protein</fullName>
    </submittedName>
</protein>
<gene>
    <name evidence="2" type="ORF">D0809_23795</name>
</gene>
<keyword evidence="1" id="KW-0812">Transmembrane</keyword>
<keyword evidence="1" id="KW-0472">Membrane</keyword>
<feature type="transmembrane region" description="Helical" evidence="1">
    <location>
        <begin position="60"/>
        <end position="80"/>
    </location>
</feature>
<evidence type="ECO:0000256" key="1">
    <source>
        <dbReference type="SAM" id="Phobius"/>
    </source>
</evidence>
<comment type="caution">
    <text evidence="2">The sequence shown here is derived from an EMBL/GenBank/DDBJ whole genome shotgun (WGS) entry which is preliminary data.</text>
</comment>
<proteinExistence type="predicted"/>
<accession>A0A4Y7U5Q6</accession>
<organism evidence="2 3">
    <name type="scientific">Flavobacterium circumlabens</name>
    <dbReference type="NCBI Taxonomy" id="2133765"/>
    <lineage>
        <taxon>Bacteria</taxon>
        <taxon>Pseudomonadati</taxon>
        <taxon>Bacteroidota</taxon>
        <taxon>Flavobacteriia</taxon>
        <taxon>Flavobacteriales</taxon>
        <taxon>Flavobacteriaceae</taxon>
        <taxon>Flavobacterium</taxon>
    </lineage>
</organism>
<reference evidence="2 3" key="1">
    <citation type="journal article" date="2018" name="Syst. Appl. Microbiol.">
        <title>Flavobacterium circumlabens sp. nov. and Flavobacterium cupreum sp. nov., two psychrotrophic species isolated from Antarctic environmental samples.</title>
        <authorList>
            <person name="Kralova S."/>
            <person name="Busse H.J."/>
            <person name="Svec P."/>
            <person name="Maslanova I."/>
            <person name="Stankova E."/>
            <person name="Bartak M."/>
            <person name="Sedlacek I."/>
        </authorList>
    </citation>
    <scope>NUCLEOTIDE SEQUENCE [LARGE SCALE GENOMIC DNA]</scope>
    <source>
        <strain evidence="2 3">CCM 8828</strain>
    </source>
</reference>
<dbReference type="EMBL" id="QWDN01000015">
    <property type="protein sequence ID" value="TEB41767.1"/>
    <property type="molecule type" value="Genomic_DNA"/>
</dbReference>
<evidence type="ECO:0000313" key="2">
    <source>
        <dbReference type="EMBL" id="TEB41767.1"/>
    </source>
</evidence>
<name>A0A4Y7U5Q6_9FLAO</name>
<evidence type="ECO:0000313" key="3">
    <source>
        <dbReference type="Proteomes" id="UP000298340"/>
    </source>
</evidence>
<dbReference type="Proteomes" id="UP000298340">
    <property type="component" value="Unassembled WGS sequence"/>
</dbReference>
<feature type="transmembrane region" description="Helical" evidence="1">
    <location>
        <begin position="20"/>
        <end position="39"/>
    </location>
</feature>
<sequence>MALLLMLFLKEDRMILNVPLTLNVSVFLLSFGIVLIFLYRYNSAEKGKAKNKSNTIIDMLGILILAFFIFILLKLAINYYTVKSAEEIATEETKVPIDNFVSGRTDLLYFYFKDKRYSVRYNNTSHLSKKEIIDNYTLHIVYSKSIFDTYVIKKYSIEVK</sequence>